<dbReference type="CDD" id="cd07906">
    <property type="entry name" value="Adenylation_DNA_ligase_LigD_LigC"/>
    <property type="match status" value="1"/>
</dbReference>
<dbReference type="InterPro" id="IPR012340">
    <property type="entry name" value="NA-bd_OB-fold"/>
</dbReference>
<feature type="compositionally biased region" description="Low complexity" evidence="21">
    <location>
        <begin position="240"/>
        <end position="252"/>
    </location>
</feature>
<organism evidence="23 24">
    <name type="scientific">Paraburkholderia antibiotica</name>
    <dbReference type="NCBI Taxonomy" id="2728839"/>
    <lineage>
        <taxon>Bacteria</taxon>
        <taxon>Pseudomonadati</taxon>
        <taxon>Pseudomonadota</taxon>
        <taxon>Betaproteobacteria</taxon>
        <taxon>Burkholderiales</taxon>
        <taxon>Burkholderiaceae</taxon>
        <taxon>Paraburkholderia</taxon>
    </lineage>
</organism>
<dbReference type="CDD" id="cd07971">
    <property type="entry name" value="OBF_DNA_ligase_LigD"/>
    <property type="match status" value="1"/>
</dbReference>
<dbReference type="PANTHER" id="PTHR42705:SF2">
    <property type="entry name" value="BIFUNCTIONAL NON-HOMOLOGOUS END JOINING PROTEIN LIGD"/>
    <property type="match status" value="1"/>
</dbReference>
<keyword evidence="6" id="KW-0540">Nuclease</keyword>
<keyword evidence="24" id="KW-1185">Reference proteome</keyword>
<feature type="region of interest" description="Disordered" evidence="21">
    <location>
        <begin position="195"/>
        <end position="274"/>
    </location>
</feature>
<feature type="compositionally biased region" description="Polar residues" evidence="21">
    <location>
        <begin position="253"/>
        <end position="267"/>
    </location>
</feature>
<proteinExistence type="predicted"/>
<dbReference type="Gene3D" id="3.30.470.30">
    <property type="entry name" value="DNA ligase/mRNA capping enzyme"/>
    <property type="match status" value="1"/>
</dbReference>
<evidence type="ECO:0000256" key="1">
    <source>
        <dbReference type="ARBA" id="ARBA00001936"/>
    </source>
</evidence>
<feature type="domain" description="ATP-dependent DNA ligase family profile" evidence="22">
    <location>
        <begin position="402"/>
        <end position="529"/>
    </location>
</feature>
<keyword evidence="9" id="KW-0227">DNA damage</keyword>
<dbReference type="InterPro" id="IPR014143">
    <property type="entry name" value="NHEJ_ligase_prk"/>
</dbReference>
<evidence type="ECO:0000256" key="20">
    <source>
        <dbReference type="ARBA" id="ARBA00034003"/>
    </source>
</evidence>
<evidence type="ECO:0000313" key="24">
    <source>
        <dbReference type="Proteomes" id="UP000583127"/>
    </source>
</evidence>
<dbReference type="GO" id="GO:0003677">
    <property type="term" value="F:DNA binding"/>
    <property type="evidence" value="ECO:0007669"/>
    <property type="project" value="UniProtKB-KW"/>
</dbReference>
<dbReference type="PROSITE" id="PS50160">
    <property type="entry name" value="DNA_LIGASE_A3"/>
    <property type="match status" value="1"/>
</dbReference>
<keyword evidence="12" id="KW-0067">ATP-binding</keyword>
<evidence type="ECO:0000256" key="4">
    <source>
        <dbReference type="ARBA" id="ARBA00022679"/>
    </source>
</evidence>
<keyword evidence="8" id="KW-0547">Nucleotide-binding</keyword>
<evidence type="ECO:0000256" key="9">
    <source>
        <dbReference type="ARBA" id="ARBA00022763"/>
    </source>
</evidence>
<dbReference type="GO" id="GO:0003887">
    <property type="term" value="F:DNA-directed DNA polymerase activity"/>
    <property type="evidence" value="ECO:0007669"/>
    <property type="project" value="UniProtKB-KW"/>
</dbReference>
<dbReference type="CDD" id="cd04862">
    <property type="entry name" value="PaeLigD_Pol_like"/>
    <property type="match status" value="1"/>
</dbReference>
<dbReference type="Pfam" id="PF04679">
    <property type="entry name" value="DNA_ligase_A_C"/>
    <property type="match status" value="1"/>
</dbReference>
<keyword evidence="4" id="KW-0808">Transferase</keyword>
<dbReference type="AlphaFoldDB" id="A0A7X9X4L7"/>
<comment type="caution">
    <text evidence="23">The sequence shown here is derived from an EMBL/GenBank/DDBJ whole genome shotgun (WGS) entry which is preliminary data.</text>
</comment>
<comment type="cofactor">
    <cofactor evidence="1">
        <name>Mn(2+)</name>
        <dbReference type="ChEBI" id="CHEBI:29035"/>
    </cofactor>
</comment>
<dbReference type="GO" id="GO:0003910">
    <property type="term" value="F:DNA ligase (ATP) activity"/>
    <property type="evidence" value="ECO:0007669"/>
    <property type="project" value="UniProtKB-EC"/>
</dbReference>
<evidence type="ECO:0000256" key="14">
    <source>
        <dbReference type="ARBA" id="ARBA00023125"/>
    </source>
</evidence>
<dbReference type="NCBIfam" id="TIGR02779">
    <property type="entry name" value="NHEJ_ligase_lig"/>
    <property type="match status" value="1"/>
</dbReference>
<dbReference type="Proteomes" id="UP000583127">
    <property type="component" value="Unassembled WGS sequence"/>
</dbReference>
<dbReference type="NCBIfam" id="TIGR02777">
    <property type="entry name" value="LigD_PE_dom"/>
    <property type="match status" value="1"/>
</dbReference>
<dbReference type="Gene3D" id="3.30.1490.70">
    <property type="match status" value="1"/>
</dbReference>
<evidence type="ECO:0000313" key="23">
    <source>
        <dbReference type="EMBL" id="NML31325.1"/>
    </source>
</evidence>
<evidence type="ECO:0000256" key="18">
    <source>
        <dbReference type="ARBA" id="ARBA00023268"/>
    </source>
</evidence>
<dbReference type="InterPro" id="IPR014145">
    <property type="entry name" value="LigD_pol_dom"/>
</dbReference>
<dbReference type="GO" id="GO:0006310">
    <property type="term" value="P:DNA recombination"/>
    <property type="evidence" value="ECO:0007669"/>
    <property type="project" value="UniProtKB-KW"/>
</dbReference>
<evidence type="ECO:0000256" key="21">
    <source>
        <dbReference type="SAM" id="MobiDB-lite"/>
    </source>
</evidence>
<evidence type="ECO:0000256" key="12">
    <source>
        <dbReference type="ARBA" id="ARBA00022840"/>
    </source>
</evidence>
<keyword evidence="16" id="KW-0234">DNA repair</keyword>
<feature type="compositionally biased region" description="Low complexity" evidence="21">
    <location>
        <begin position="655"/>
        <end position="699"/>
    </location>
</feature>
<keyword evidence="5" id="KW-0548">Nucleotidyltransferase</keyword>
<evidence type="ECO:0000256" key="6">
    <source>
        <dbReference type="ARBA" id="ARBA00022722"/>
    </source>
</evidence>
<sequence>MNDRLDPYHRKRRFEDTPEPAGVPARRRASRKRSAARGAEHALSYVIQEHDARRLHYDFRLELNGALLSWAVPKGPSLDPSVKRLAVHVEDHPLEYGSFEGEIPSGNYGAGSVIVWDRGSWEPAGGEAEAARAYAAGKLKFQLHGDKLHGGWTLVRSHMRGSGDKEQWLLIKERDEAARDASEYDVLKKLPGSVLGDGVAKQGRNAKRSRATASEPGTQVDAKALASGQGARTARRAGESAASKSAASKSTANTTRRPTNPASSSHQTDPKRPDLVATRSAQSLRELAASPSIEGAIKAALPTSLKPQLATLVDSAPPDDNWLYEIKFDGYRVLARIDHASKAKGGAVKVFTRAGNDWSAKFSRQVQAFDALELHSAWLDGEAVVLDERGVPDFQALQNAFDAHRPQDIAIFLFDLPFLNGYDLRGVPLEQRRAMLRVLLEGVDDHVLRFSNDFAFSADELLKSACDMALEGIIGKRRDGRYVSGRSSSWIKLKCRRRQEFVIGGYSEPAGSRAAFGALLLGVYDGAGRLQYAGRVGTGFDAALLRSVKQALDAHASRRMPFASAPRERSRTPVHWVEPVLVAECNFAEWTSDGIVRQASFVSLRTDKPARQIVRETARQGADVQQPSETAADDMPQKGGRKRTEAKDVKEAVADEAASKQAAAKGAVVKKTAARKTAANGSAAKKAADGSAAEKAASNEATSNERAIKKTVAEKAASKTAAKKKAATADRPAEPTTTPRARAQAEIAGVRISHPDRVIDKSSATTKLDLVRYYESVAEWMLPHLRERPVALVRAPEDIGDELFFQKHSQKLAIPHVTQHEGLDLGHPPLITLDTLAALVGAAQMGTVEFHTWNAVASSIEKPDRMVFDLDPDPSLGWARMIEAAQLTHSLLEELGLQSFCKTSGGKGLHVIVPLAKQAGWDEVKDFSQAVAQHMATTLPQYFSAKMGAQNRKKKIFIDYLRNNRGSSTVAAFSARARPGLGVSVPLGWDEVAETTRGDQWHIGNVHERLADLKSDPWAAYAKTRQRITAAMKQRLDEAG</sequence>
<keyword evidence="13" id="KW-0239">DNA-directed DNA polymerase</keyword>
<evidence type="ECO:0000256" key="2">
    <source>
        <dbReference type="ARBA" id="ARBA00012727"/>
    </source>
</evidence>
<evidence type="ECO:0000256" key="10">
    <source>
        <dbReference type="ARBA" id="ARBA00022801"/>
    </source>
</evidence>
<dbReference type="InterPro" id="IPR012309">
    <property type="entry name" value="DNA_ligase_ATP-dep_C"/>
</dbReference>
<dbReference type="InterPro" id="IPR014146">
    <property type="entry name" value="LigD_ligase_dom"/>
</dbReference>
<dbReference type="NCBIfam" id="TIGR02776">
    <property type="entry name" value="NHEJ_ligase_prk"/>
    <property type="match status" value="1"/>
</dbReference>
<evidence type="ECO:0000256" key="13">
    <source>
        <dbReference type="ARBA" id="ARBA00022932"/>
    </source>
</evidence>
<dbReference type="SUPFAM" id="SSF56091">
    <property type="entry name" value="DNA ligase/mRNA capping enzyme, catalytic domain"/>
    <property type="match status" value="1"/>
</dbReference>
<evidence type="ECO:0000256" key="16">
    <source>
        <dbReference type="ARBA" id="ARBA00023204"/>
    </source>
</evidence>
<dbReference type="EMBL" id="JABBFZ010000004">
    <property type="protein sequence ID" value="NML31325.1"/>
    <property type="molecule type" value="Genomic_DNA"/>
</dbReference>
<dbReference type="RefSeq" id="WP_169497584.1">
    <property type="nucleotide sequence ID" value="NZ_JABBFZ010000004.1"/>
</dbReference>
<protein>
    <recommendedName>
        <fullName evidence="2">DNA ligase (ATP)</fullName>
        <ecNumber evidence="2">6.5.1.1</ecNumber>
    </recommendedName>
    <alternativeName>
        <fullName evidence="19">NHEJ DNA polymerase</fullName>
    </alternativeName>
</protein>
<comment type="catalytic activity">
    <reaction evidence="20">
        <text>ATP + (deoxyribonucleotide)n-3'-hydroxyl + 5'-phospho-(deoxyribonucleotide)m = (deoxyribonucleotide)n+m + AMP + diphosphate.</text>
        <dbReference type="EC" id="6.5.1.1"/>
    </reaction>
</comment>
<feature type="region of interest" description="Disordered" evidence="21">
    <location>
        <begin position="617"/>
        <end position="743"/>
    </location>
</feature>
<dbReference type="Pfam" id="PF13298">
    <property type="entry name" value="LigD_N"/>
    <property type="match status" value="1"/>
</dbReference>
<evidence type="ECO:0000256" key="8">
    <source>
        <dbReference type="ARBA" id="ARBA00022741"/>
    </source>
</evidence>
<dbReference type="GO" id="GO:0005524">
    <property type="term" value="F:ATP binding"/>
    <property type="evidence" value="ECO:0007669"/>
    <property type="project" value="UniProtKB-KW"/>
</dbReference>
<dbReference type="EC" id="6.5.1.1" evidence="2"/>
<reference evidence="23 24" key="1">
    <citation type="submission" date="2020-04" db="EMBL/GenBank/DDBJ databases">
        <title>Paraburkholderia sp. G-4-1-8 isolated from soil.</title>
        <authorList>
            <person name="Dahal R.H."/>
        </authorList>
    </citation>
    <scope>NUCLEOTIDE SEQUENCE [LARGE SCALE GENOMIC DNA]</scope>
    <source>
        <strain evidence="23 24">G-4-1-8</strain>
    </source>
</reference>
<dbReference type="GO" id="GO:0046872">
    <property type="term" value="F:metal ion binding"/>
    <property type="evidence" value="ECO:0007669"/>
    <property type="project" value="UniProtKB-KW"/>
</dbReference>
<feature type="compositionally biased region" description="Basic and acidic residues" evidence="21">
    <location>
        <begin position="1"/>
        <end position="16"/>
    </location>
</feature>
<keyword evidence="3 23" id="KW-0436">Ligase</keyword>
<keyword evidence="15" id="KW-0233">DNA recombination</keyword>
<dbReference type="Gene3D" id="3.90.920.10">
    <property type="entry name" value="DNA primase, PRIM domain"/>
    <property type="match status" value="1"/>
</dbReference>
<keyword evidence="10" id="KW-0378">Hydrolase</keyword>
<evidence type="ECO:0000256" key="17">
    <source>
        <dbReference type="ARBA" id="ARBA00023211"/>
    </source>
</evidence>
<keyword evidence="17" id="KW-0464">Manganese</keyword>
<dbReference type="PANTHER" id="PTHR42705">
    <property type="entry name" value="BIFUNCTIONAL NON-HOMOLOGOUS END JOINING PROTEIN LIGD"/>
    <property type="match status" value="1"/>
</dbReference>
<accession>A0A7X9X4L7</accession>
<name>A0A7X9X4L7_9BURK</name>
<evidence type="ECO:0000256" key="5">
    <source>
        <dbReference type="ARBA" id="ARBA00022695"/>
    </source>
</evidence>
<dbReference type="Gene3D" id="2.40.50.140">
    <property type="entry name" value="Nucleic acid-binding proteins"/>
    <property type="match status" value="1"/>
</dbReference>
<evidence type="ECO:0000256" key="19">
    <source>
        <dbReference type="ARBA" id="ARBA00029943"/>
    </source>
</evidence>
<dbReference type="InterPro" id="IPR052171">
    <property type="entry name" value="NHEJ_LigD"/>
</dbReference>
<dbReference type="InterPro" id="IPR014144">
    <property type="entry name" value="LigD_PE_domain"/>
</dbReference>
<feature type="compositionally biased region" description="Basic residues" evidence="21">
    <location>
        <begin position="25"/>
        <end position="35"/>
    </location>
</feature>
<dbReference type="SUPFAM" id="SSF50249">
    <property type="entry name" value="Nucleic acid-binding proteins"/>
    <property type="match status" value="1"/>
</dbReference>
<evidence type="ECO:0000256" key="15">
    <source>
        <dbReference type="ARBA" id="ARBA00023172"/>
    </source>
</evidence>
<feature type="compositionally biased region" description="Basic and acidic residues" evidence="21">
    <location>
        <begin position="706"/>
        <end position="717"/>
    </location>
</feature>
<dbReference type="InterPro" id="IPR033651">
    <property type="entry name" value="PaeLigD_Pol-like"/>
</dbReference>
<dbReference type="NCBIfam" id="TIGR02778">
    <property type="entry name" value="ligD_pol"/>
    <property type="match status" value="1"/>
</dbReference>
<evidence type="ECO:0000256" key="11">
    <source>
        <dbReference type="ARBA" id="ARBA00022839"/>
    </source>
</evidence>
<keyword evidence="18" id="KW-0511">Multifunctional enzyme</keyword>
<keyword evidence="7" id="KW-0479">Metal-binding</keyword>
<evidence type="ECO:0000256" key="3">
    <source>
        <dbReference type="ARBA" id="ARBA00022598"/>
    </source>
</evidence>
<dbReference type="Pfam" id="PF01068">
    <property type="entry name" value="DNA_ligase_A_M"/>
    <property type="match status" value="1"/>
</dbReference>
<dbReference type="GO" id="GO:0004527">
    <property type="term" value="F:exonuclease activity"/>
    <property type="evidence" value="ECO:0007669"/>
    <property type="project" value="UniProtKB-KW"/>
</dbReference>
<keyword evidence="14" id="KW-0238">DNA-binding</keyword>
<evidence type="ECO:0000259" key="22">
    <source>
        <dbReference type="PROSITE" id="PS50160"/>
    </source>
</evidence>
<feature type="compositionally biased region" description="Basic and acidic residues" evidence="21">
    <location>
        <begin position="642"/>
        <end position="653"/>
    </location>
</feature>
<gene>
    <name evidence="23" type="primary">ligD</name>
    <name evidence="23" type="ORF">HHL14_10815</name>
</gene>
<dbReference type="GO" id="GO:0006281">
    <property type="term" value="P:DNA repair"/>
    <property type="evidence" value="ECO:0007669"/>
    <property type="project" value="UniProtKB-KW"/>
</dbReference>
<dbReference type="InterPro" id="IPR012310">
    <property type="entry name" value="DNA_ligase_ATP-dep_cent"/>
</dbReference>
<dbReference type="Pfam" id="PF21686">
    <property type="entry name" value="LigD_Prim-Pol"/>
    <property type="match status" value="1"/>
</dbReference>
<evidence type="ECO:0000256" key="7">
    <source>
        <dbReference type="ARBA" id="ARBA00022723"/>
    </source>
</evidence>
<keyword evidence="11" id="KW-0269">Exonuclease</keyword>
<feature type="region of interest" description="Disordered" evidence="21">
    <location>
        <begin position="1"/>
        <end position="36"/>
    </location>
</feature>